<dbReference type="GO" id="GO:0022857">
    <property type="term" value="F:transmembrane transporter activity"/>
    <property type="evidence" value="ECO:0007669"/>
    <property type="project" value="TreeGrafter"/>
</dbReference>
<sequence length="229" mass="25121">MADVEIQLKGVRKVYGKGEAAFEALKGIDLEVQKGEYIAITGRSGSGKSTLMHVIGCLDSLTDGKYYLEGQDVSKLSDDDLARIRNRKIGFVFQAFNLLPHLNLLEQVMVPMYYAGITGNKAKNKAMEALDRVGLSSKWHRHATQISGGEMQRVAIARAIVMDPGLLLADEPTGNLDTATSDQVMDIFQELNKSGSTVVLVTHEIDVASRAKRIVHLKDGLIEYEESKA</sequence>
<dbReference type="OrthoDB" id="9802264at2"/>
<dbReference type="GO" id="GO:0016887">
    <property type="term" value="F:ATP hydrolysis activity"/>
    <property type="evidence" value="ECO:0007669"/>
    <property type="project" value="InterPro"/>
</dbReference>
<comment type="similarity">
    <text evidence="4">Belongs to the ABC transporter superfamily. Macrolide exporter (TC 3.A.1.122) family.</text>
</comment>
<keyword evidence="3" id="KW-0067">ATP-binding</keyword>
<dbReference type="eggNOG" id="COG1136">
    <property type="taxonomic scope" value="Bacteria"/>
</dbReference>
<dbReference type="PANTHER" id="PTHR24220">
    <property type="entry name" value="IMPORT ATP-BINDING PROTEIN"/>
    <property type="match status" value="1"/>
</dbReference>
<evidence type="ECO:0000313" key="6">
    <source>
        <dbReference type="EMBL" id="ACI18254.1"/>
    </source>
</evidence>
<reference evidence="6 7" key="2">
    <citation type="journal article" date="2014" name="Genome Announc.">
        <title>Complete Genome Sequence of Coprothermobacter proteolyticus DSM 5265.</title>
        <authorList>
            <person name="Alexiev A."/>
            <person name="Coil D.A."/>
            <person name="Badger J.H."/>
            <person name="Enticknap J."/>
            <person name="Ward N."/>
            <person name="Robb F.T."/>
            <person name="Eisen J.A."/>
        </authorList>
    </citation>
    <scope>NUCLEOTIDE SEQUENCE [LARGE SCALE GENOMIC DNA]</scope>
    <source>
        <strain evidence="7">ATCC 35245 / DSM 5265 / OCM 4 / BT</strain>
    </source>
</reference>
<dbReference type="CDD" id="cd03255">
    <property type="entry name" value="ABC_MJ0796_LolCDE_FtsE"/>
    <property type="match status" value="1"/>
</dbReference>
<reference evidence="7" key="1">
    <citation type="submission" date="2008-08" db="EMBL/GenBank/DDBJ databases">
        <title>The complete genome sequence of Coprothermobacter proteolyticus strain ATCC 5245 / DSM 5265 / BT.</title>
        <authorList>
            <person name="Dodson R.J."/>
            <person name="Durkin A.S."/>
            <person name="Wu M."/>
            <person name="Eisen J."/>
            <person name="Sutton G."/>
        </authorList>
    </citation>
    <scope>NUCLEOTIDE SEQUENCE [LARGE SCALE GENOMIC DNA]</scope>
    <source>
        <strain evidence="7">ATCC 35245 / DSM 5265 / OCM 4 / BT</strain>
    </source>
</reference>
<protein>
    <submittedName>
        <fullName evidence="6">ABC-type transport system, involved in lipoprotein release, ATPase component</fullName>
    </submittedName>
</protein>
<dbReference type="InterPro" id="IPR015854">
    <property type="entry name" value="ABC_transpr_LolD-like"/>
</dbReference>
<dbReference type="SUPFAM" id="SSF52540">
    <property type="entry name" value="P-loop containing nucleoside triphosphate hydrolases"/>
    <property type="match status" value="1"/>
</dbReference>
<dbReference type="GO" id="GO:0005886">
    <property type="term" value="C:plasma membrane"/>
    <property type="evidence" value="ECO:0007669"/>
    <property type="project" value="TreeGrafter"/>
</dbReference>
<dbReference type="InterPro" id="IPR003439">
    <property type="entry name" value="ABC_transporter-like_ATP-bd"/>
</dbReference>
<dbReference type="HOGENOM" id="CLU_000604_1_22_9"/>
<accession>B5Y9S1</accession>
<dbReference type="EMBL" id="CP001145">
    <property type="protein sequence ID" value="ACI18254.1"/>
    <property type="molecule type" value="Genomic_DNA"/>
</dbReference>
<dbReference type="InterPro" id="IPR027417">
    <property type="entry name" value="P-loop_NTPase"/>
</dbReference>
<proteinExistence type="inferred from homology"/>
<dbReference type="InterPro" id="IPR003593">
    <property type="entry name" value="AAA+_ATPase"/>
</dbReference>
<dbReference type="Proteomes" id="UP000001732">
    <property type="component" value="Chromosome"/>
</dbReference>
<evidence type="ECO:0000256" key="1">
    <source>
        <dbReference type="ARBA" id="ARBA00022448"/>
    </source>
</evidence>
<gene>
    <name evidence="6" type="primary">phnL</name>
    <name evidence="6" type="ordered locus">COPRO5265_1212</name>
</gene>
<dbReference type="STRING" id="309798.COPRO5265_1212"/>
<dbReference type="InterPro" id="IPR017911">
    <property type="entry name" value="MacB-like_ATP-bd"/>
</dbReference>
<name>B5Y9S1_COPPD</name>
<dbReference type="Gene3D" id="3.40.50.300">
    <property type="entry name" value="P-loop containing nucleotide triphosphate hydrolases"/>
    <property type="match status" value="1"/>
</dbReference>
<dbReference type="PROSITE" id="PS50893">
    <property type="entry name" value="ABC_TRANSPORTER_2"/>
    <property type="match status" value="1"/>
</dbReference>
<dbReference type="InterPro" id="IPR017871">
    <property type="entry name" value="ABC_transporter-like_CS"/>
</dbReference>
<organism evidence="6 7">
    <name type="scientific">Coprothermobacter proteolyticus (strain ATCC 35245 / DSM 5265 / OCM 4 / BT)</name>
    <dbReference type="NCBI Taxonomy" id="309798"/>
    <lineage>
        <taxon>Bacteria</taxon>
        <taxon>Pseudomonadati</taxon>
        <taxon>Coprothermobacterota</taxon>
        <taxon>Coprothermobacteria</taxon>
        <taxon>Coprothermobacterales</taxon>
        <taxon>Coprothermobacteraceae</taxon>
        <taxon>Coprothermobacter</taxon>
    </lineage>
</organism>
<dbReference type="Pfam" id="PF00005">
    <property type="entry name" value="ABC_tran"/>
    <property type="match status" value="1"/>
</dbReference>
<dbReference type="RefSeq" id="WP_012544904.1">
    <property type="nucleotide sequence ID" value="NC_011295.1"/>
</dbReference>
<evidence type="ECO:0000256" key="2">
    <source>
        <dbReference type="ARBA" id="ARBA00022741"/>
    </source>
</evidence>
<dbReference type="AlphaFoldDB" id="B5Y9S1"/>
<evidence type="ECO:0000256" key="3">
    <source>
        <dbReference type="ARBA" id="ARBA00022840"/>
    </source>
</evidence>
<dbReference type="SMART" id="SM00382">
    <property type="entry name" value="AAA"/>
    <property type="match status" value="1"/>
</dbReference>
<keyword evidence="6" id="KW-0449">Lipoprotein</keyword>
<dbReference type="FunFam" id="3.40.50.300:FF:000032">
    <property type="entry name" value="Export ABC transporter ATP-binding protein"/>
    <property type="match status" value="1"/>
</dbReference>
<dbReference type="GO" id="GO:0005524">
    <property type="term" value="F:ATP binding"/>
    <property type="evidence" value="ECO:0007669"/>
    <property type="project" value="UniProtKB-KW"/>
</dbReference>
<keyword evidence="2" id="KW-0547">Nucleotide-binding</keyword>
<evidence type="ECO:0000313" key="7">
    <source>
        <dbReference type="Proteomes" id="UP000001732"/>
    </source>
</evidence>
<evidence type="ECO:0000256" key="4">
    <source>
        <dbReference type="ARBA" id="ARBA00038388"/>
    </source>
</evidence>
<dbReference type="GO" id="GO:0098796">
    <property type="term" value="C:membrane protein complex"/>
    <property type="evidence" value="ECO:0007669"/>
    <property type="project" value="UniProtKB-ARBA"/>
</dbReference>
<evidence type="ECO:0000259" key="5">
    <source>
        <dbReference type="PROSITE" id="PS50893"/>
    </source>
</evidence>
<feature type="domain" description="ABC transporter" evidence="5">
    <location>
        <begin position="6"/>
        <end position="229"/>
    </location>
</feature>
<dbReference type="PROSITE" id="PS00211">
    <property type="entry name" value="ABC_TRANSPORTER_1"/>
    <property type="match status" value="1"/>
</dbReference>
<keyword evidence="7" id="KW-1185">Reference proteome</keyword>
<dbReference type="PANTHER" id="PTHR24220:SF86">
    <property type="entry name" value="ABC TRANSPORTER ABCH.1"/>
    <property type="match status" value="1"/>
</dbReference>
<dbReference type="KEGG" id="cpo:COPRO5265_1212"/>
<keyword evidence="1" id="KW-0813">Transport</keyword>